<dbReference type="InterPro" id="IPR050817">
    <property type="entry name" value="DjlA_DnaK_co-chaperone"/>
</dbReference>
<feature type="domain" description="J" evidence="2">
    <location>
        <begin position="181"/>
        <end position="245"/>
    </location>
</feature>
<dbReference type="OrthoDB" id="9779622at2"/>
<keyword evidence="1" id="KW-1133">Transmembrane helix</keyword>
<evidence type="ECO:0000313" key="4">
    <source>
        <dbReference type="Proteomes" id="UP000321721"/>
    </source>
</evidence>
<name>A0A5C6RX53_9FLAO</name>
<protein>
    <submittedName>
        <fullName evidence="3">Molecular chaperone DjiA</fullName>
    </submittedName>
</protein>
<dbReference type="PRINTS" id="PR00625">
    <property type="entry name" value="JDOMAIN"/>
</dbReference>
<evidence type="ECO:0000259" key="2">
    <source>
        <dbReference type="PROSITE" id="PS50076"/>
    </source>
</evidence>
<dbReference type="CDD" id="cd06257">
    <property type="entry name" value="DnaJ"/>
    <property type="match status" value="1"/>
</dbReference>
<dbReference type="SUPFAM" id="SSF46565">
    <property type="entry name" value="Chaperone J-domain"/>
    <property type="match status" value="1"/>
</dbReference>
<sequence length="245" mass="27513">MAKFGKWIGSGLGWAFGGPIGALVGFAVGSAIDTAFINGDEPTTAYQRHKRTKPGDFGVSLLVLIAAVMKADGKVVKSELDYVKKYFLKQFGSEQTQEHLLALREILKKDIPLQDVCLQIKAYTMYPARLQLLHLLFGVASVDGEIHSTELNIINQIASYLGIRANDYVSIKAMFFKEVDSDYKILEIDKNSTDEDVKKAYRRMAVKYHPDKVSHLGEEFQKGAKEKFQKVQEAFTNIKKQRGMK</sequence>
<dbReference type="Gene3D" id="1.10.3680.10">
    <property type="entry name" value="TerB-like"/>
    <property type="match status" value="1"/>
</dbReference>
<dbReference type="PROSITE" id="PS50076">
    <property type="entry name" value="DNAJ_2"/>
    <property type="match status" value="1"/>
</dbReference>
<accession>A0A5C6RX53</accession>
<dbReference type="InterPro" id="IPR001623">
    <property type="entry name" value="DnaJ_domain"/>
</dbReference>
<dbReference type="InterPro" id="IPR036869">
    <property type="entry name" value="J_dom_sf"/>
</dbReference>
<reference evidence="3 4" key="1">
    <citation type="submission" date="2019-08" db="EMBL/GenBank/DDBJ databases">
        <title>Genome of Vicingus serpentipes NCIMB 15042.</title>
        <authorList>
            <person name="Bowman J.P."/>
        </authorList>
    </citation>
    <scope>NUCLEOTIDE SEQUENCE [LARGE SCALE GENOMIC DNA]</scope>
    <source>
        <strain evidence="3 4">NCIMB 15042</strain>
    </source>
</reference>
<dbReference type="Pfam" id="PF00226">
    <property type="entry name" value="DnaJ"/>
    <property type="match status" value="1"/>
</dbReference>
<dbReference type="PANTHER" id="PTHR24074">
    <property type="entry name" value="CO-CHAPERONE PROTEIN DJLA"/>
    <property type="match status" value="1"/>
</dbReference>
<proteinExistence type="predicted"/>
<dbReference type="InterPro" id="IPR007791">
    <property type="entry name" value="DjlA_N"/>
</dbReference>
<dbReference type="AlphaFoldDB" id="A0A5C6RX53"/>
<dbReference type="InterPro" id="IPR029024">
    <property type="entry name" value="TerB-like"/>
</dbReference>
<evidence type="ECO:0000256" key="1">
    <source>
        <dbReference type="SAM" id="Phobius"/>
    </source>
</evidence>
<dbReference type="Pfam" id="PF05099">
    <property type="entry name" value="TerB"/>
    <property type="match status" value="1"/>
</dbReference>
<dbReference type="SMART" id="SM00271">
    <property type="entry name" value="DnaJ"/>
    <property type="match status" value="1"/>
</dbReference>
<organism evidence="3 4">
    <name type="scientific">Vicingus serpentipes</name>
    <dbReference type="NCBI Taxonomy" id="1926625"/>
    <lineage>
        <taxon>Bacteria</taxon>
        <taxon>Pseudomonadati</taxon>
        <taxon>Bacteroidota</taxon>
        <taxon>Flavobacteriia</taxon>
        <taxon>Flavobacteriales</taxon>
        <taxon>Vicingaceae</taxon>
        <taxon>Vicingus</taxon>
    </lineage>
</organism>
<keyword evidence="1" id="KW-0812">Transmembrane</keyword>
<evidence type="ECO:0000313" key="3">
    <source>
        <dbReference type="EMBL" id="TXB66677.1"/>
    </source>
</evidence>
<comment type="caution">
    <text evidence="3">The sequence shown here is derived from an EMBL/GenBank/DDBJ whole genome shotgun (WGS) entry which is preliminary data.</text>
</comment>
<dbReference type="Gene3D" id="1.10.287.110">
    <property type="entry name" value="DnaJ domain"/>
    <property type="match status" value="1"/>
</dbReference>
<dbReference type="Proteomes" id="UP000321721">
    <property type="component" value="Unassembled WGS sequence"/>
</dbReference>
<gene>
    <name evidence="3" type="ORF">FRY74_00400</name>
</gene>
<dbReference type="RefSeq" id="WP_147097534.1">
    <property type="nucleotide sequence ID" value="NZ_VOOS01000001.1"/>
</dbReference>
<keyword evidence="1" id="KW-0472">Membrane</keyword>
<dbReference type="SUPFAM" id="SSF158682">
    <property type="entry name" value="TerB-like"/>
    <property type="match status" value="1"/>
</dbReference>
<keyword evidence="4" id="KW-1185">Reference proteome</keyword>
<dbReference type="CDD" id="cd07316">
    <property type="entry name" value="terB_like_DjlA"/>
    <property type="match status" value="1"/>
</dbReference>
<feature type="transmembrane region" description="Helical" evidence="1">
    <location>
        <begin position="12"/>
        <end position="37"/>
    </location>
</feature>
<dbReference type="EMBL" id="VOOS01000001">
    <property type="protein sequence ID" value="TXB66677.1"/>
    <property type="molecule type" value="Genomic_DNA"/>
</dbReference>